<sequence length="287" mass="33523">MVGQRYFSGLRRRTLSITIIYETYSVRFPKADALIHYWLMRLATQFSMTDREITIIDVTESEKGVRKIPRSYRSVTGRAQASGETVPYESTLERDFAYLADFDSEVDTIISQPLCIRYRVGNGRLRRYTVDFLLKFRSEDGRGRRRPGLYEIKYREELRDRWSELEFGFRAARQLCRSRGWSFRVVTERQIRGPYLDNVTFLRGFRTYDDKAGLGLRLLETLEELQVTTPGVLLAAAFQDFENRAMAVGVMWRLLTMGYIGVNLAFPLNMASEIWFEEVLIDDSDTN</sequence>
<accession>A0A1H3Y239</accession>
<dbReference type="Pfam" id="PF08722">
    <property type="entry name" value="Tn7_TnsA-like_N"/>
    <property type="match status" value="1"/>
</dbReference>
<dbReference type="EMBL" id="FNQJ01000004">
    <property type="protein sequence ID" value="SEA04914.1"/>
    <property type="molecule type" value="Genomic_DNA"/>
</dbReference>
<feature type="domain" description="TnsA endonuclease N-terminal" evidence="1">
    <location>
        <begin position="103"/>
        <end position="188"/>
    </location>
</feature>
<dbReference type="GO" id="GO:0004519">
    <property type="term" value="F:endonuclease activity"/>
    <property type="evidence" value="ECO:0007669"/>
    <property type="project" value="UniProtKB-KW"/>
</dbReference>
<dbReference type="GO" id="GO:0003676">
    <property type="term" value="F:nucleic acid binding"/>
    <property type="evidence" value="ECO:0007669"/>
    <property type="project" value="InterPro"/>
</dbReference>
<name>A0A1H3Y239_9BURK</name>
<organism evidence="2 3">
    <name type="scientific">Acidovorax soli</name>
    <dbReference type="NCBI Taxonomy" id="592050"/>
    <lineage>
        <taxon>Bacteria</taxon>
        <taxon>Pseudomonadati</taxon>
        <taxon>Pseudomonadota</taxon>
        <taxon>Betaproteobacteria</taxon>
        <taxon>Burkholderiales</taxon>
        <taxon>Comamonadaceae</taxon>
        <taxon>Acidovorax</taxon>
    </lineage>
</organism>
<evidence type="ECO:0000259" key="1">
    <source>
        <dbReference type="Pfam" id="PF08722"/>
    </source>
</evidence>
<dbReference type="Gene3D" id="3.40.1350.10">
    <property type="match status" value="1"/>
</dbReference>
<dbReference type="STRING" id="592050.SAMN05421875_104217"/>
<evidence type="ECO:0000313" key="2">
    <source>
        <dbReference type="EMBL" id="SEA04914.1"/>
    </source>
</evidence>
<dbReference type="InterPro" id="IPR011856">
    <property type="entry name" value="tRNA_endonuc-like_dom_sf"/>
</dbReference>
<protein>
    <submittedName>
        <fullName evidence="2">TnsA endonuclease N terminal</fullName>
    </submittedName>
</protein>
<keyword evidence="2" id="KW-0540">Nuclease</keyword>
<dbReference type="InterPro" id="IPR014833">
    <property type="entry name" value="TnsA_N"/>
</dbReference>
<proteinExistence type="predicted"/>
<dbReference type="Proteomes" id="UP000199002">
    <property type="component" value="Unassembled WGS sequence"/>
</dbReference>
<gene>
    <name evidence="2" type="ORF">SAMN05421875_104217</name>
</gene>
<keyword evidence="3" id="KW-1185">Reference proteome</keyword>
<keyword evidence="2" id="KW-0255">Endonuclease</keyword>
<keyword evidence="2" id="KW-0378">Hydrolase</keyword>
<dbReference type="AlphaFoldDB" id="A0A1H3Y239"/>
<evidence type="ECO:0000313" key="3">
    <source>
        <dbReference type="Proteomes" id="UP000199002"/>
    </source>
</evidence>
<reference evidence="3" key="1">
    <citation type="submission" date="2016-10" db="EMBL/GenBank/DDBJ databases">
        <authorList>
            <person name="Varghese N."/>
            <person name="Submissions S."/>
        </authorList>
    </citation>
    <scope>NUCLEOTIDE SEQUENCE [LARGE SCALE GENOMIC DNA]</scope>
    <source>
        <strain evidence="3">DSM 25157</strain>
    </source>
</reference>